<dbReference type="Gene3D" id="1.10.3450.40">
    <property type="entry name" value="Signal recognition particle, SRP68 subunit, RNA-binding domain"/>
    <property type="match status" value="1"/>
</dbReference>
<dbReference type="CDD" id="cd15481">
    <property type="entry name" value="SRP68-RBD"/>
    <property type="match status" value="1"/>
</dbReference>
<dbReference type="SUPFAM" id="SSF48452">
    <property type="entry name" value="TPR-like"/>
    <property type="match status" value="1"/>
</dbReference>
<dbReference type="OrthoDB" id="10255118at2759"/>
<keyword evidence="15" id="KW-1185">Reference proteome</keyword>
<proteinExistence type="inferred from homology"/>
<feature type="region of interest" description="Disordered" evidence="13">
    <location>
        <begin position="1"/>
        <end position="22"/>
    </location>
</feature>
<evidence type="ECO:0000256" key="5">
    <source>
        <dbReference type="ARBA" id="ARBA00022490"/>
    </source>
</evidence>
<dbReference type="InterPro" id="IPR038253">
    <property type="entry name" value="SRP68_N_sf"/>
</dbReference>
<comment type="subcellular location">
    <subcellularLocation>
        <location evidence="2 12">Cytoplasm</location>
    </subcellularLocation>
    <subcellularLocation>
        <location evidence="1">Endoplasmic reticulum</location>
    </subcellularLocation>
    <subcellularLocation>
        <location evidence="3">Nucleus</location>
        <location evidence="3">Nucleolus</location>
    </subcellularLocation>
</comment>
<evidence type="ECO:0000313" key="15">
    <source>
        <dbReference type="Proteomes" id="UP000887568"/>
    </source>
</evidence>
<keyword evidence="6" id="KW-0256">Endoplasmic reticulum</keyword>
<dbReference type="InterPro" id="IPR011990">
    <property type="entry name" value="TPR-like_helical_dom_sf"/>
</dbReference>
<evidence type="ECO:0000256" key="11">
    <source>
        <dbReference type="ARBA" id="ARBA00029498"/>
    </source>
</evidence>
<evidence type="ECO:0000256" key="9">
    <source>
        <dbReference type="ARBA" id="ARBA00023242"/>
    </source>
</evidence>
<name>A0A914AYN9_PATMI</name>
<dbReference type="PIRSF" id="PIRSF038995">
    <property type="entry name" value="SRP68"/>
    <property type="match status" value="1"/>
</dbReference>
<evidence type="ECO:0000256" key="2">
    <source>
        <dbReference type="ARBA" id="ARBA00004496"/>
    </source>
</evidence>
<dbReference type="Proteomes" id="UP000887568">
    <property type="component" value="Unplaced"/>
</dbReference>
<dbReference type="GO" id="GO:0008312">
    <property type="term" value="F:7S RNA binding"/>
    <property type="evidence" value="ECO:0007669"/>
    <property type="project" value="InterPro"/>
</dbReference>
<dbReference type="GO" id="GO:0030942">
    <property type="term" value="F:endoplasmic reticulum signal peptide binding"/>
    <property type="evidence" value="ECO:0007669"/>
    <property type="project" value="InterPro"/>
</dbReference>
<evidence type="ECO:0000256" key="10">
    <source>
        <dbReference type="ARBA" id="ARBA00023274"/>
    </source>
</evidence>
<evidence type="ECO:0000313" key="14">
    <source>
        <dbReference type="EnsemblMetazoa" id="XP_038068371.1"/>
    </source>
</evidence>
<dbReference type="GO" id="GO:0005730">
    <property type="term" value="C:nucleolus"/>
    <property type="evidence" value="ECO:0007669"/>
    <property type="project" value="UniProtKB-SubCell"/>
</dbReference>
<sequence length="604" mass="69486">MDSEQKTTVMDQEETKPETTESNGSYTLEVLHIIKESQQQHGLRHGDYQRYRSYCSRRLRRIRKSLKFSYGNRNKYVPRKIKEETITDVRFLYLPLICAERCWAFMMQLKQESNTELRKRFHLMSRMLKAVRYAEELETLSQSDKCDARSKLEAQAYCAWMKGTLHFEKEQWEDCIKTFSTAKNIYEKLASALNEEQQLLYIQRVEEITPNIRYCAYNIGDESAIKDLVEMRLKSGGMMSSNIDSLLAQTREKQALTLSEVTWRGRLVPVKNEQVRVFLLSCEENEKQLKSSNDPESQMSIYESLLMECKDALQILRDEMKADPSVKQRSQASDGPLPSSQYLYTYLMYIRLTKTIERNVIMIETLKENLPEAGITVAVPQTTQGSTNNKKVTKPQDLIRIYDTILQNLAEIPQLAGLEDDDSLQQEIKAKSSKFKAFRCFYLAQSYTASKKWREASALYERVLKHIETATKEFKKVKGKTKNELSVLKDLTQKVNGLKYSAHALSILDSEEITEGVAQLDITADKRAVSERLHKYQDGPELAAGKPNLVPFPPDFQPVPCKPLFFDIALNQIELPSLEDKLEQKPAASGITGFLKGWWGGGKK</sequence>
<evidence type="ECO:0000256" key="3">
    <source>
        <dbReference type="ARBA" id="ARBA00004604"/>
    </source>
</evidence>
<evidence type="ECO:0000256" key="4">
    <source>
        <dbReference type="ARBA" id="ARBA00009352"/>
    </source>
</evidence>
<dbReference type="CTD" id="6730"/>
<organism evidence="14 15">
    <name type="scientific">Patiria miniata</name>
    <name type="common">Bat star</name>
    <name type="synonym">Asterina miniata</name>
    <dbReference type="NCBI Taxonomy" id="46514"/>
    <lineage>
        <taxon>Eukaryota</taxon>
        <taxon>Metazoa</taxon>
        <taxon>Echinodermata</taxon>
        <taxon>Eleutherozoa</taxon>
        <taxon>Asterozoa</taxon>
        <taxon>Asteroidea</taxon>
        <taxon>Valvatacea</taxon>
        <taxon>Valvatida</taxon>
        <taxon>Asterinidae</taxon>
        <taxon>Patiria</taxon>
    </lineage>
</organism>
<reference evidence="14" key="1">
    <citation type="submission" date="2022-11" db="UniProtKB">
        <authorList>
            <consortium name="EnsemblMetazoa"/>
        </authorList>
    </citation>
    <scope>IDENTIFICATION</scope>
</reference>
<dbReference type="Pfam" id="PF16969">
    <property type="entry name" value="SRP68"/>
    <property type="match status" value="1"/>
</dbReference>
<dbReference type="OMA" id="DERFIHI"/>
<dbReference type="GO" id="GO:0005783">
    <property type="term" value="C:endoplasmic reticulum"/>
    <property type="evidence" value="ECO:0007669"/>
    <property type="project" value="UniProtKB-SubCell"/>
</dbReference>
<keyword evidence="5 12" id="KW-0963">Cytoplasm</keyword>
<dbReference type="InterPro" id="IPR026258">
    <property type="entry name" value="SRP68"/>
</dbReference>
<dbReference type="GeneID" id="119737826"/>
<comment type="function">
    <text evidence="12">Component of the signal recognition particle (SRP) complex, a ribonucleoprotein complex that mediates the cotranslational targeting of secretory and membrane proteins to the endoplasmic reticulum (ER). The SRP complex interacts with the signal sequence in nascent secretory and membrane proteins and directs them to the membrane of the ER.</text>
</comment>
<dbReference type="GO" id="GO:0005047">
    <property type="term" value="F:signal recognition particle binding"/>
    <property type="evidence" value="ECO:0007669"/>
    <property type="project" value="InterPro"/>
</dbReference>
<keyword evidence="7 12" id="KW-0694">RNA-binding</keyword>
<dbReference type="GO" id="GO:0005786">
    <property type="term" value="C:signal recognition particle, endoplasmic reticulum targeting"/>
    <property type="evidence" value="ECO:0007669"/>
    <property type="project" value="UniProtKB-KW"/>
</dbReference>
<evidence type="ECO:0000256" key="8">
    <source>
        <dbReference type="ARBA" id="ARBA00023135"/>
    </source>
</evidence>
<evidence type="ECO:0000256" key="12">
    <source>
        <dbReference type="PIRNR" id="PIRNR038995"/>
    </source>
</evidence>
<evidence type="ECO:0000256" key="7">
    <source>
        <dbReference type="ARBA" id="ARBA00022884"/>
    </source>
</evidence>
<dbReference type="GO" id="GO:0006614">
    <property type="term" value="P:SRP-dependent cotranslational protein targeting to membrane"/>
    <property type="evidence" value="ECO:0007669"/>
    <property type="project" value="InterPro"/>
</dbReference>
<dbReference type="PANTHER" id="PTHR12860:SF0">
    <property type="entry name" value="SIGNAL RECOGNITION PARTICLE SUBUNIT SRP68"/>
    <property type="match status" value="1"/>
</dbReference>
<feature type="compositionally biased region" description="Polar residues" evidence="13">
    <location>
        <begin position="1"/>
        <end position="10"/>
    </location>
</feature>
<protein>
    <recommendedName>
        <fullName evidence="11 12">Signal recognition particle subunit SRP68</fullName>
        <shortName evidence="12">SRP68</shortName>
    </recommendedName>
</protein>
<dbReference type="PANTHER" id="PTHR12860">
    <property type="entry name" value="SIGNAL RECOGNITION PARTICLE 68 KDA PROTEIN"/>
    <property type="match status" value="1"/>
</dbReference>
<dbReference type="AlphaFoldDB" id="A0A914AYN9"/>
<dbReference type="GO" id="GO:0005829">
    <property type="term" value="C:cytosol"/>
    <property type="evidence" value="ECO:0007669"/>
    <property type="project" value="UniProtKB-ARBA"/>
</dbReference>
<dbReference type="InterPro" id="IPR034652">
    <property type="entry name" value="SRP68-RBD"/>
</dbReference>
<keyword evidence="10 12" id="KW-0687">Ribonucleoprotein</keyword>
<keyword evidence="9" id="KW-0539">Nucleus</keyword>
<dbReference type="FunFam" id="1.10.3450.40:FF:000001">
    <property type="entry name" value="Signal recognition particle subunit SRP68"/>
    <property type="match status" value="1"/>
</dbReference>
<accession>A0A914AYN9</accession>
<keyword evidence="8 12" id="KW-0733">Signal recognition particle</keyword>
<evidence type="ECO:0000256" key="6">
    <source>
        <dbReference type="ARBA" id="ARBA00022824"/>
    </source>
</evidence>
<dbReference type="RefSeq" id="XP_038068371.1">
    <property type="nucleotide sequence ID" value="XM_038212443.1"/>
</dbReference>
<comment type="similarity">
    <text evidence="4 12">Belongs to the SRP68 family.</text>
</comment>
<evidence type="ECO:0000256" key="1">
    <source>
        <dbReference type="ARBA" id="ARBA00004240"/>
    </source>
</evidence>
<evidence type="ECO:0000256" key="13">
    <source>
        <dbReference type="SAM" id="MobiDB-lite"/>
    </source>
</evidence>
<dbReference type="EnsemblMetazoa" id="XM_038212443.1">
    <property type="protein sequence ID" value="XP_038068371.1"/>
    <property type="gene ID" value="LOC119737826"/>
</dbReference>